<feature type="chain" id="PRO_5020439824" description="Secreted protein" evidence="2">
    <location>
        <begin position="24"/>
        <end position="77"/>
    </location>
</feature>
<feature type="compositionally biased region" description="Basic residues" evidence="1">
    <location>
        <begin position="68"/>
        <end position="77"/>
    </location>
</feature>
<accession>A0A4U6W898</accession>
<sequence length="77" mass="8600">MFLILYFTELGLSALSLVSVLFSSKPLYNNSGPTAGTTACGLGCRYQSPSPRSSKPERSFRKVERQCQRHTKRKPAF</sequence>
<dbReference type="AlphaFoldDB" id="A0A4U6W898"/>
<protein>
    <recommendedName>
        <fullName evidence="5">Secreted protein</fullName>
    </recommendedName>
</protein>
<evidence type="ECO:0000313" key="3">
    <source>
        <dbReference type="EMBL" id="TKW38910.1"/>
    </source>
</evidence>
<evidence type="ECO:0000256" key="1">
    <source>
        <dbReference type="SAM" id="MobiDB-lite"/>
    </source>
</evidence>
<feature type="compositionally biased region" description="Basic and acidic residues" evidence="1">
    <location>
        <begin position="54"/>
        <end position="67"/>
    </location>
</feature>
<dbReference type="Proteomes" id="UP000298652">
    <property type="component" value="Chromosome 1"/>
</dbReference>
<evidence type="ECO:0008006" key="5">
    <source>
        <dbReference type="Google" id="ProtNLM"/>
    </source>
</evidence>
<name>A0A4U6W898_SETVI</name>
<dbReference type="Gramene" id="TKW38910">
    <property type="protein sequence ID" value="TKW38910"/>
    <property type="gene ID" value="SEVIR_1G145508v2"/>
</dbReference>
<proteinExistence type="predicted"/>
<organism evidence="3 4">
    <name type="scientific">Setaria viridis</name>
    <name type="common">Green bristlegrass</name>
    <name type="synonym">Setaria italica subsp. viridis</name>
    <dbReference type="NCBI Taxonomy" id="4556"/>
    <lineage>
        <taxon>Eukaryota</taxon>
        <taxon>Viridiplantae</taxon>
        <taxon>Streptophyta</taxon>
        <taxon>Embryophyta</taxon>
        <taxon>Tracheophyta</taxon>
        <taxon>Spermatophyta</taxon>
        <taxon>Magnoliopsida</taxon>
        <taxon>Liliopsida</taxon>
        <taxon>Poales</taxon>
        <taxon>Poaceae</taxon>
        <taxon>PACMAD clade</taxon>
        <taxon>Panicoideae</taxon>
        <taxon>Panicodae</taxon>
        <taxon>Paniceae</taxon>
        <taxon>Cenchrinae</taxon>
        <taxon>Setaria</taxon>
    </lineage>
</organism>
<gene>
    <name evidence="3" type="ORF">SEVIR_1G145508v2</name>
</gene>
<reference evidence="3" key="1">
    <citation type="submission" date="2019-03" db="EMBL/GenBank/DDBJ databases">
        <title>WGS assembly of Setaria viridis.</title>
        <authorList>
            <person name="Huang P."/>
            <person name="Jenkins J."/>
            <person name="Grimwood J."/>
            <person name="Barry K."/>
            <person name="Healey A."/>
            <person name="Mamidi S."/>
            <person name="Sreedasyam A."/>
            <person name="Shu S."/>
            <person name="Feldman M."/>
            <person name="Wu J."/>
            <person name="Yu Y."/>
            <person name="Chen C."/>
            <person name="Johnson J."/>
            <person name="Rokhsar D."/>
            <person name="Baxter I."/>
            <person name="Schmutz J."/>
            <person name="Brutnell T."/>
            <person name="Kellogg E."/>
        </authorList>
    </citation>
    <scope>NUCLEOTIDE SEQUENCE [LARGE SCALE GENOMIC DNA]</scope>
</reference>
<feature type="signal peptide" evidence="2">
    <location>
        <begin position="1"/>
        <end position="23"/>
    </location>
</feature>
<keyword evidence="4" id="KW-1185">Reference proteome</keyword>
<dbReference type="EMBL" id="CM016552">
    <property type="protein sequence ID" value="TKW38910.1"/>
    <property type="molecule type" value="Genomic_DNA"/>
</dbReference>
<evidence type="ECO:0000256" key="2">
    <source>
        <dbReference type="SAM" id="SignalP"/>
    </source>
</evidence>
<feature type="region of interest" description="Disordered" evidence="1">
    <location>
        <begin position="47"/>
        <end position="77"/>
    </location>
</feature>
<evidence type="ECO:0000313" key="4">
    <source>
        <dbReference type="Proteomes" id="UP000298652"/>
    </source>
</evidence>
<keyword evidence="2" id="KW-0732">Signal</keyword>